<protein>
    <submittedName>
        <fullName evidence="2">Uncharacterized protein</fullName>
    </submittedName>
</protein>
<evidence type="ECO:0000313" key="1">
    <source>
        <dbReference type="Proteomes" id="UP000887565"/>
    </source>
</evidence>
<accession>A0A915JME9</accession>
<sequence>MGFRTVLGTPIPNDYPFCHDPSSEILCWPGNGHGVDRDATLSELFCFFYFHRESQSKPCSRAHAAGGGSPPGPKFGDVGFRCVAGVAALAGNSGVVVARQPGDVVSCHGTVAGVGSRPGTRSGV</sequence>
<proteinExistence type="predicted"/>
<name>A0A915JME9_ROMCU</name>
<reference evidence="2" key="1">
    <citation type="submission" date="2022-11" db="UniProtKB">
        <authorList>
            <consortium name="WormBaseParasite"/>
        </authorList>
    </citation>
    <scope>IDENTIFICATION</scope>
</reference>
<keyword evidence="1" id="KW-1185">Reference proteome</keyword>
<dbReference type="WBParaSite" id="nRc.2.0.1.t27283-RA">
    <property type="protein sequence ID" value="nRc.2.0.1.t27283-RA"/>
    <property type="gene ID" value="nRc.2.0.1.g27283"/>
</dbReference>
<evidence type="ECO:0000313" key="2">
    <source>
        <dbReference type="WBParaSite" id="nRc.2.0.1.t27283-RA"/>
    </source>
</evidence>
<dbReference type="AlphaFoldDB" id="A0A915JME9"/>
<organism evidence="1 2">
    <name type="scientific">Romanomermis culicivorax</name>
    <name type="common">Nematode worm</name>
    <dbReference type="NCBI Taxonomy" id="13658"/>
    <lineage>
        <taxon>Eukaryota</taxon>
        <taxon>Metazoa</taxon>
        <taxon>Ecdysozoa</taxon>
        <taxon>Nematoda</taxon>
        <taxon>Enoplea</taxon>
        <taxon>Dorylaimia</taxon>
        <taxon>Mermithida</taxon>
        <taxon>Mermithoidea</taxon>
        <taxon>Mermithidae</taxon>
        <taxon>Romanomermis</taxon>
    </lineage>
</organism>
<dbReference type="Proteomes" id="UP000887565">
    <property type="component" value="Unplaced"/>
</dbReference>